<dbReference type="EMBL" id="JAEPBG010000015">
    <property type="protein sequence ID" value="MBK4737934.1"/>
    <property type="molecule type" value="Genomic_DNA"/>
</dbReference>
<reference evidence="1" key="1">
    <citation type="submission" date="2021-01" db="EMBL/GenBank/DDBJ databases">
        <title>Genome sequence of strain Noviherbaspirillum sp. DKR-6.</title>
        <authorList>
            <person name="Chaudhary D.K."/>
        </authorList>
    </citation>
    <scope>NUCLEOTIDE SEQUENCE</scope>
    <source>
        <strain evidence="1">DKR-6</strain>
    </source>
</reference>
<accession>A0A934WA09</accession>
<comment type="caution">
    <text evidence="1">The sequence shown here is derived from an EMBL/GenBank/DDBJ whole genome shotgun (WGS) entry which is preliminary data.</text>
</comment>
<sequence length="79" mass="9054">MNTDTNDAFLIRPGQTWQETNAVSGRRICVVDRVQGDVAHLRTVFDEGYIGRVESVVRLQTLLNNPAQWEMLRRPECPI</sequence>
<evidence type="ECO:0000313" key="2">
    <source>
        <dbReference type="Proteomes" id="UP000622890"/>
    </source>
</evidence>
<dbReference type="RefSeq" id="WP_200596675.1">
    <property type="nucleotide sequence ID" value="NZ_JAEPBG010000015.1"/>
</dbReference>
<organism evidence="1 2">
    <name type="scientific">Noviherbaspirillum pedocola</name>
    <dbReference type="NCBI Taxonomy" id="2801341"/>
    <lineage>
        <taxon>Bacteria</taxon>
        <taxon>Pseudomonadati</taxon>
        <taxon>Pseudomonadota</taxon>
        <taxon>Betaproteobacteria</taxon>
        <taxon>Burkholderiales</taxon>
        <taxon>Oxalobacteraceae</taxon>
        <taxon>Noviherbaspirillum</taxon>
    </lineage>
</organism>
<proteinExistence type="predicted"/>
<dbReference type="Proteomes" id="UP000622890">
    <property type="component" value="Unassembled WGS sequence"/>
</dbReference>
<gene>
    <name evidence="1" type="ORF">JJB74_25210</name>
</gene>
<name>A0A934WA09_9BURK</name>
<protein>
    <submittedName>
        <fullName evidence="1">Uncharacterized protein</fullName>
    </submittedName>
</protein>
<dbReference type="AlphaFoldDB" id="A0A934WA09"/>
<keyword evidence="2" id="KW-1185">Reference proteome</keyword>
<evidence type="ECO:0000313" key="1">
    <source>
        <dbReference type="EMBL" id="MBK4737934.1"/>
    </source>
</evidence>